<accession>A0A9D1AGX9</accession>
<organism evidence="4 5">
    <name type="scientific">Candidatus Coproplasma stercoripullorum</name>
    <dbReference type="NCBI Taxonomy" id="2840751"/>
    <lineage>
        <taxon>Bacteria</taxon>
        <taxon>Bacillati</taxon>
        <taxon>Bacillota</taxon>
        <taxon>Clostridia</taxon>
        <taxon>Eubacteriales</taxon>
        <taxon>Candidatus Coproplasma</taxon>
    </lineage>
</organism>
<comment type="similarity">
    <text evidence="1">Belongs to the short-chain dehydrogenases/reductases (SDR) family.</text>
</comment>
<evidence type="ECO:0000313" key="4">
    <source>
        <dbReference type="EMBL" id="HIR39850.1"/>
    </source>
</evidence>
<dbReference type="PRINTS" id="PR00081">
    <property type="entry name" value="GDHRDH"/>
</dbReference>
<sequence>MSKTSEKSRTAIVVGGSSGIGCETVFRLTEGGWRVFNISRTPCINIKVNNICADVTEEDAFKNIGLIAEEYGLSLLVYCAGCSMAAPIEYAREGDYRYLFEVNYFGALRAVQTAVPFMKEGGGRIILVGSLGGDIPIIFDSFYSASKAALEMLARGANQELKDYNIKVTALLPGGTATGFTYKRKIYSEDESGVYAKSMSRAVEALAKMEQGGMSAAEVADDMYKVINADNPPLIKTCGAKNTAYRLLSRVLPEKFMLYMTEKRYRQ</sequence>
<dbReference type="GO" id="GO:0016491">
    <property type="term" value="F:oxidoreductase activity"/>
    <property type="evidence" value="ECO:0007669"/>
    <property type="project" value="UniProtKB-KW"/>
</dbReference>
<reference evidence="4" key="2">
    <citation type="journal article" date="2021" name="PeerJ">
        <title>Extensive microbial diversity within the chicken gut microbiome revealed by metagenomics and culture.</title>
        <authorList>
            <person name="Gilroy R."/>
            <person name="Ravi A."/>
            <person name="Getino M."/>
            <person name="Pursley I."/>
            <person name="Horton D.L."/>
            <person name="Alikhan N.F."/>
            <person name="Baker D."/>
            <person name="Gharbi K."/>
            <person name="Hall N."/>
            <person name="Watson M."/>
            <person name="Adriaenssens E.M."/>
            <person name="Foster-Nyarko E."/>
            <person name="Jarju S."/>
            <person name="Secka A."/>
            <person name="Antonio M."/>
            <person name="Oren A."/>
            <person name="Chaudhuri R.R."/>
            <person name="La Ragione R."/>
            <person name="Hildebrand F."/>
            <person name="Pallen M.J."/>
        </authorList>
    </citation>
    <scope>NUCLEOTIDE SEQUENCE</scope>
    <source>
        <strain evidence="4">ChiW25-3613</strain>
    </source>
</reference>
<evidence type="ECO:0000256" key="2">
    <source>
        <dbReference type="ARBA" id="ARBA00022857"/>
    </source>
</evidence>
<keyword evidence="3" id="KW-0560">Oxidoreductase</keyword>
<name>A0A9D1AGX9_9FIRM</name>
<comment type="caution">
    <text evidence="4">The sequence shown here is derived from an EMBL/GenBank/DDBJ whole genome shotgun (WGS) entry which is preliminary data.</text>
</comment>
<evidence type="ECO:0000256" key="3">
    <source>
        <dbReference type="ARBA" id="ARBA00023002"/>
    </source>
</evidence>
<dbReference type="InterPro" id="IPR036291">
    <property type="entry name" value="NAD(P)-bd_dom_sf"/>
</dbReference>
<dbReference type="Pfam" id="PF00106">
    <property type="entry name" value="adh_short"/>
    <property type="match status" value="1"/>
</dbReference>
<reference evidence="4" key="1">
    <citation type="submission" date="2020-10" db="EMBL/GenBank/DDBJ databases">
        <authorList>
            <person name="Gilroy R."/>
        </authorList>
    </citation>
    <scope>NUCLEOTIDE SEQUENCE</scope>
    <source>
        <strain evidence="4">ChiW25-3613</strain>
    </source>
</reference>
<keyword evidence="2" id="KW-0521">NADP</keyword>
<evidence type="ECO:0000256" key="1">
    <source>
        <dbReference type="ARBA" id="ARBA00006484"/>
    </source>
</evidence>
<dbReference type="PANTHER" id="PTHR43391:SF14">
    <property type="entry name" value="DEHYDROGENASE_REDUCTASE SDR FAMILY PROTEIN 7-LIKE"/>
    <property type="match status" value="1"/>
</dbReference>
<protein>
    <submittedName>
        <fullName evidence="4">SDR family NAD(P)-dependent oxidoreductase</fullName>
    </submittedName>
</protein>
<evidence type="ECO:0000313" key="5">
    <source>
        <dbReference type="Proteomes" id="UP000824179"/>
    </source>
</evidence>
<proteinExistence type="inferred from homology"/>
<dbReference type="EMBL" id="DVHB01000095">
    <property type="protein sequence ID" value="HIR39850.1"/>
    <property type="molecule type" value="Genomic_DNA"/>
</dbReference>
<dbReference type="SUPFAM" id="SSF51735">
    <property type="entry name" value="NAD(P)-binding Rossmann-fold domains"/>
    <property type="match status" value="1"/>
</dbReference>
<dbReference type="InterPro" id="IPR002347">
    <property type="entry name" value="SDR_fam"/>
</dbReference>
<dbReference type="Gene3D" id="3.40.50.720">
    <property type="entry name" value="NAD(P)-binding Rossmann-like Domain"/>
    <property type="match status" value="1"/>
</dbReference>
<dbReference type="Proteomes" id="UP000824179">
    <property type="component" value="Unassembled WGS sequence"/>
</dbReference>
<gene>
    <name evidence="4" type="ORF">IAB90_05650</name>
</gene>
<dbReference type="AlphaFoldDB" id="A0A9D1AGX9"/>
<dbReference type="PANTHER" id="PTHR43391">
    <property type="entry name" value="RETINOL DEHYDROGENASE-RELATED"/>
    <property type="match status" value="1"/>
</dbReference>
<dbReference type="PROSITE" id="PS51257">
    <property type="entry name" value="PROKAR_LIPOPROTEIN"/>
    <property type="match status" value="1"/>
</dbReference>